<evidence type="ECO:0000313" key="2">
    <source>
        <dbReference type="WBParaSite" id="ES5_v2.g13295.t1"/>
    </source>
</evidence>
<accession>A0AC34F8V5</accession>
<evidence type="ECO:0000313" key="1">
    <source>
        <dbReference type="Proteomes" id="UP000887579"/>
    </source>
</evidence>
<protein>
    <submittedName>
        <fullName evidence="2">STAS domain-containing protein</fullName>
    </submittedName>
</protein>
<reference evidence="2" key="1">
    <citation type="submission" date="2022-11" db="UniProtKB">
        <authorList>
            <consortium name="WormBaseParasite"/>
        </authorList>
    </citation>
    <scope>IDENTIFICATION</scope>
</reference>
<dbReference type="Proteomes" id="UP000887579">
    <property type="component" value="Unplaced"/>
</dbReference>
<sequence>MNQIEFDKVYGRYPQGYGKISPIEKIRKNLTPKWFKNKIYSSIPILQWLPKYDFKKCFFRDLIGGCTVGIMHVPQGMAYATLAGVEPIYGLYSSFFASLIYMFFGTSRHISIGTFAVASMMVGSVRFRLIPESIDSVNVHSAADGLLGSNATTANPLINNNYEVMTLLSTLTFGVGIVQLLMGIFRLSFLTTYMSDALIAGYTTATAAHVLISQLNKVIGVKLPRYNGNGMLFFCILSCIVIISLKSLFLQVKQLPRLWKVSKFDFAVWVIACVSTICTTVTLGLLISFIVVLLTVVLQQQWPKFVTYGTDDNFEAFYPFKSYEKLLQLPHIAKLFKFEGPLHFANSVKFVDTLLNLISESEEELIEIKAHDGGEENDKAVITVSKNIILDCSAMVFIDSMGFEALLEVTKTAKKHNTTLIFAAFPSSVLAVFENADFYKDFPQESIFPSVHHAVQYLKDGN</sequence>
<organism evidence="1 2">
    <name type="scientific">Panagrolaimus sp. ES5</name>
    <dbReference type="NCBI Taxonomy" id="591445"/>
    <lineage>
        <taxon>Eukaryota</taxon>
        <taxon>Metazoa</taxon>
        <taxon>Ecdysozoa</taxon>
        <taxon>Nematoda</taxon>
        <taxon>Chromadorea</taxon>
        <taxon>Rhabditida</taxon>
        <taxon>Tylenchina</taxon>
        <taxon>Panagrolaimomorpha</taxon>
        <taxon>Panagrolaimoidea</taxon>
        <taxon>Panagrolaimidae</taxon>
        <taxon>Panagrolaimus</taxon>
    </lineage>
</organism>
<name>A0AC34F8V5_9BILA</name>
<dbReference type="WBParaSite" id="ES5_v2.g13295.t1">
    <property type="protein sequence ID" value="ES5_v2.g13295.t1"/>
    <property type="gene ID" value="ES5_v2.g13295"/>
</dbReference>
<proteinExistence type="predicted"/>